<dbReference type="OrthoDB" id="2141088at2759"/>
<keyword evidence="1" id="KW-0472">Membrane</keyword>
<feature type="transmembrane region" description="Helical" evidence="1">
    <location>
        <begin position="230"/>
        <end position="256"/>
    </location>
</feature>
<dbReference type="EMBL" id="MCFG01000327">
    <property type="protein sequence ID" value="ORX75952.1"/>
    <property type="molecule type" value="Genomic_DNA"/>
</dbReference>
<accession>A0A1Y1WR50</accession>
<keyword evidence="1" id="KW-0812">Transmembrane</keyword>
<dbReference type="Proteomes" id="UP000193944">
    <property type="component" value="Unassembled WGS sequence"/>
</dbReference>
<feature type="transmembrane region" description="Helical" evidence="1">
    <location>
        <begin position="187"/>
        <end position="210"/>
    </location>
</feature>
<evidence type="ECO:0000313" key="2">
    <source>
        <dbReference type="EMBL" id="ORX75952.1"/>
    </source>
</evidence>
<reference evidence="2 3" key="2">
    <citation type="submission" date="2016-08" db="EMBL/GenBank/DDBJ databases">
        <title>Pervasive Adenine N6-methylation of Active Genes in Fungi.</title>
        <authorList>
            <consortium name="DOE Joint Genome Institute"/>
            <person name="Mondo S.J."/>
            <person name="Dannebaum R.O."/>
            <person name="Kuo R.C."/>
            <person name="Labutti K."/>
            <person name="Haridas S."/>
            <person name="Kuo A."/>
            <person name="Salamov A."/>
            <person name="Ahrendt S.R."/>
            <person name="Lipzen A."/>
            <person name="Sullivan W."/>
            <person name="Andreopoulos W.B."/>
            <person name="Clum A."/>
            <person name="Lindquist E."/>
            <person name="Daum C."/>
            <person name="Ramamoorthy G.K."/>
            <person name="Gryganskyi A."/>
            <person name="Culley D."/>
            <person name="Magnuson J.K."/>
            <person name="James T.Y."/>
            <person name="O'Malley M.A."/>
            <person name="Stajich J.E."/>
            <person name="Spatafora J.W."/>
            <person name="Visel A."/>
            <person name="Grigoriev I.V."/>
        </authorList>
    </citation>
    <scope>NUCLEOTIDE SEQUENCE [LARGE SCALE GENOMIC DNA]</scope>
    <source>
        <strain evidence="2 3">S4</strain>
    </source>
</reference>
<keyword evidence="1" id="KW-1133">Transmembrane helix</keyword>
<evidence type="ECO:0000256" key="1">
    <source>
        <dbReference type="SAM" id="Phobius"/>
    </source>
</evidence>
<comment type="caution">
    <text evidence="2">The sequence shown here is derived from an EMBL/GenBank/DDBJ whole genome shotgun (WGS) entry which is preliminary data.</text>
</comment>
<reference evidence="2 3" key="1">
    <citation type="submission" date="2016-08" db="EMBL/GenBank/DDBJ databases">
        <title>A Parts List for Fungal Cellulosomes Revealed by Comparative Genomics.</title>
        <authorList>
            <consortium name="DOE Joint Genome Institute"/>
            <person name="Haitjema C.H."/>
            <person name="Gilmore S.P."/>
            <person name="Henske J.K."/>
            <person name="Solomon K.V."/>
            <person name="De Groot R."/>
            <person name="Kuo A."/>
            <person name="Mondo S.J."/>
            <person name="Salamov A.A."/>
            <person name="Labutti K."/>
            <person name="Zhao Z."/>
            <person name="Chiniquy J."/>
            <person name="Barry K."/>
            <person name="Brewer H.M."/>
            <person name="Purvine S.O."/>
            <person name="Wright A.T."/>
            <person name="Boxma B."/>
            <person name="Van Alen T."/>
            <person name="Hackstein J.H."/>
            <person name="Baker S.E."/>
            <person name="Grigoriev I.V."/>
            <person name="O'Malley M.A."/>
        </authorList>
    </citation>
    <scope>NUCLEOTIDE SEQUENCE [LARGE SCALE GENOMIC DNA]</scope>
    <source>
        <strain evidence="2 3">S4</strain>
    </source>
</reference>
<dbReference type="STRING" id="1754192.A0A1Y1WR50"/>
<evidence type="ECO:0000313" key="3">
    <source>
        <dbReference type="Proteomes" id="UP000193944"/>
    </source>
</evidence>
<proteinExistence type="predicted"/>
<dbReference type="AlphaFoldDB" id="A0A1Y1WR50"/>
<keyword evidence="3" id="KW-1185">Reference proteome</keyword>
<gene>
    <name evidence="2" type="ORF">BCR32DRAFT_271585</name>
</gene>
<protein>
    <submittedName>
        <fullName evidence="2">Uncharacterized protein</fullName>
    </submittedName>
</protein>
<sequence length="438" mass="51340">MLSEAEIATLWQTQGKYFIENGSGSYMDWLTSKGTNFTCYIQYLNSLDDEKKIGNVVDTIRVILYSIHKPFKFLFFYWTIVIFILHKFNFKKPVVKIILAHFLLRASGDTLDKLGGLWSTYHVNSLTRDETGKIIEYGCKSSGNIHPFNWFLTRQIGTICWYVGEMFGDWYPLLRTKAVIRNQRKIIIVYVACGIFNLSKLALIILHFTFSPTELYDKNGEYAINKANMFYFTYWMIQLSIIYASFFYDFSVFYVLKKNIFNEIQMETGFVKNFKTISEYRILVSAIISVVFLPIVSITIILKYYYYFKYNYSNLNFSFDDIRQSIANVQYYMIFIDQILLLRSHGGSSISSSSQQSTNNNSKIKYNKSSNNLSLSGNNSNNNFKYQNLNNNSSYMDNKLKISDHNYYPDTNRNYNDFNFGTLTNNKKKNYLLLLKKC</sequence>
<organism evidence="2 3">
    <name type="scientific">Anaeromyces robustus</name>
    <dbReference type="NCBI Taxonomy" id="1754192"/>
    <lineage>
        <taxon>Eukaryota</taxon>
        <taxon>Fungi</taxon>
        <taxon>Fungi incertae sedis</taxon>
        <taxon>Chytridiomycota</taxon>
        <taxon>Chytridiomycota incertae sedis</taxon>
        <taxon>Neocallimastigomycetes</taxon>
        <taxon>Neocallimastigales</taxon>
        <taxon>Neocallimastigaceae</taxon>
        <taxon>Anaeromyces</taxon>
    </lineage>
</organism>
<feature type="transmembrane region" description="Helical" evidence="1">
    <location>
        <begin position="282"/>
        <end position="306"/>
    </location>
</feature>
<feature type="transmembrane region" description="Helical" evidence="1">
    <location>
        <begin position="73"/>
        <end position="90"/>
    </location>
</feature>
<name>A0A1Y1WR50_9FUNG</name>